<dbReference type="RefSeq" id="XP_037148095.1">
    <property type="nucleotide sequence ID" value="XM_037296914.1"/>
</dbReference>
<keyword evidence="2" id="KW-1185">Reference proteome</keyword>
<protein>
    <submittedName>
        <fullName evidence="1">Uncharacterized protein</fullName>
    </submittedName>
</protein>
<proteinExistence type="predicted"/>
<dbReference type="Proteomes" id="UP000593566">
    <property type="component" value="Unassembled WGS sequence"/>
</dbReference>
<evidence type="ECO:0000313" key="1">
    <source>
        <dbReference type="EMBL" id="KAF6218660.1"/>
    </source>
</evidence>
<evidence type="ECO:0000313" key="2">
    <source>
        <dbReference type="Proteomes" id="UP000593566"/>
    </source>
</evidence>
<dbReference type="PANTHER" id="PTHR42085">
    <property type="entry name" value="F-BOX DOMAIN-CONTAINING PROTEIN"/>
    <property type="match status" value="1"/>
</dbReference>
<gene>
    <name evidence="1" type="ORF">HO133_006011</name>
</gene>
<reference evidence="1 2" key="1">
    <citation type="journal article" date="2020" name="Genomics">
        <title>Complete, high-quality genomes from long-read metagenomic sequencing of two wolf lichen thalli reveals enigmatic genome architecture.</title>
        <authorList>
            <person name="McKenzie S.K."/>
            <person name="Walston R.F."/>
            <person name="Allen J.L."/>
        </authorList>
    </citation>
    <scope>NUCLEOTIDE SEQUENCE [LARGE SCALE GENOMIC DNA]</scope>
    <source>
        <strain evidence="1">WasteWater1</strain>
    </source>
</reference>
<dbReference type="InterPro" id="IPR038883">
    <property type="entry name" value="AN11006-like"/>
</dbReference>
<dbReference type="PANTHER" id="PTHR42085:SF1">
    <property type="entry name" value="F-BOX DOMAIN-CONTAINING PROTEIN"/>
    <property type="match status" value="1"/>
</dbReference>
<dbReference type="GeneID" id="59334416"/>
<organism evidence="1 2">
    <name type="scientific">Letharia lupina</name>
    <dbReference type="NCBI Taxonomy" id="560253"/>
    <lineage>
        <taxon>Eukaryota</taxon>
        <taxon>Fungi</taxon>
        <taxon>Dikarya</taxon>
        <taxon>Ascomycota</taxon>
        <taxon>Pezizomycotina</taxon>
        <taxon>Lecanoromycetes</taxon>
        <taxon>OSLEUM clade</taxon>
        <taxon>Lecanoromycetidae</taxon>
        <taxon>Lecanorales</taxon>
        <taxon>Lecanorineae</taxon>
        <taxon>Parmeliaceae</taxon>
        <taxon>Letharia</taxon>
    </lineage>
</organism>
<dbReference type="EMBL" id="JACCJB010000022">
    <property type="protein sequence ID" value="KAF6218660.1"/>
    <property type="molecule type" value="Genomic_DNA"/>
</dbReference>
<sequence length="291" mass="33525">MGTERSQPGAELCVTGHRSVSALITKDSPAKIRHGMSSTVQTYHEETGQFCLLSLPLELRREIFCHYFTSSLAEYNTLLPIYHLVQDDKNCNIYCLRKCHTEILTVSRQVYFEARDILYRDTTWHISFNSLQARIDPGTASYASLRAFRSQPEFRFIQNISVGVMFHTVNKTSVWTSEDRIRLEINCKLLNFICETLLRAPNLRTLKLLWHDPIEHGDWEEKRDCLTALARLPETVECAVFLGKESATVHCPLRDICRQQSLSAQERAAKVDLNRHLKTVRQQHQACSQVT</sequence>
<dbReference type="AlphaFoldDB" id="A0A8H6F828"/>
<name>A0A8H6F828_9LECA</name>
<comment type="caution">
    <text evidence="1">The sequence shown here is derived from an EMBL/GenBank/DDBJ whole genome shotgun (WGS) entry which is preliminary data.</text>
</comment>
<accession>A0A8H6F828</accession>